<sequence length="64" mass="7256">MVGYLGFSQWYLDGILCRASRLHQGVSISPNVMVGVQTFETGCFRFLAYFLDVFGGYLRARELV</sequence>
<evidence type="ECO:0000313" key="2">
    <source>
        <dbReference type="Proteomes" id="UP000253061"/>
    </source>
</evidence>
<reference evidence="1 2" key="1">
    <citation type="submission" date="2014-07" db="EMBL/GenBank/DDBJ databases">
        <title>Draft genome sequence of Thalassospira profundimaris R8-17.</title>
        <authorList>
            <person name="Lai Q."/>
            <person name="Shao Z."/>
        </authorList>
    </citation>
    <scope>NUCLEOTIDE SEQUENCE [LARGE SCALE GENOMIC DNA]</scope>
    <source>
        <strain evidence="1 2">R8-17</strain>
    </source>
</reference>
<organism evidence="1 2">
    <name type="scientific">Thalassospira profundimaris</name>
    <dbReference type="NCBI Taxonomy" id="502049"/>
    <lineage>
        <taxon>Bacteria</taxon>
        <taxon>Pseudomonadati</taxon>
        <taxon>Pseudomonadota</taxon>
        <taxon>Alphaproteobacteria</taxon>
        <taxon>Rhodospirillales</taxon>
        <taxon>Thalassospiraceae</taxon>
        <taxon>Thalassospira</taxon>
    </lineage>
</organism>
<protein>
    <submittedName>
        <fullName evidence="1">Uncharacterized protein</fullName>
    </submittedName>
</protein>
<proteinExistence type="predicted"/>
<dbReference type="EMBL" id="JPWB01000004">
    <property type="protein sequence ID" value="RCK22026.1"/>
    <property type="molecule type" value="Genomic_DNA"/>
</dbReference>
<gene>
    <name evidence="1" type="ORF">TH6_10085</name>
</gene>
<evidence type="ECO:0000313" key="1">
    <source>
        <dbReference type="EMBL" id="RCK22026.1"/>
    </source>
</evidence>
<dbReference type="Proteomes" id="UP000253061">
    <property type="component" value="Unassembled WGS sequence"/>
</dbReference>
<dbReference type="AlphaFoldDB" id="A0A367V9W6"/>
<accession>A0A367V9W6</accession>
<comment type="caution">
    <text evidence="1">The sequence shown here is derived from an EMBL/GenBank/DDBJ whole genome shotgun (WGS) entry which is preliminary data.</text>
</comment>
<name>A0A367V9W6_9PROT</name>